<dbReference type="GO" id="GO:0016791">
    <property type="term" value="F:phosphatase activity"/>
    <property type="evidence" value="ECO:0007669"/>
    <property type="project" value="TreeGrafter"/>
</dbReference>
<dbReference type="STRING" id="1280837.A0A316V6G0"/>
<dbReference type="Gene3D" id="3.40.50.1000">
    <property type="entry name" value="HAD superfamily/HAD-like"/>
    <property type="match status" value="2"/>
</dbReference>
<dbReference type="PANTHER" id="PTHR19288">
    <property type="entry name" value="4-NITROPHENYLPHOSPHATASE-RELATED"/>
    <property type="match status" value="1"/>
</dbReference>
<organism evidence="1 2">
    <name type="scientific">Meira miltonrushii</name>
    <dbReference type="NCBI Taxonomy" id="1280837"/>
    <lineage>
        <taxon>Eukaryota</taxon>
        <taxon>Fungi</taxon>
        <taxon>Dikarya</taxon>
        <taxon>Basidiomycota</taxon>
        <taxon>Ustilaginomycotina</taxon>
        <taxon>Exobasidiomycetes</taxon>
        <taxon>Exobasidiales</taxon>
        <taxon>Brachybasidiaceae</taxon>
        <taxon>Meira</taxon>
    </lineage>
</organism>
<gene>
    <name evidence="1" type="ORF">FA14DRAFT_78512</name>
</gene>
<proteinExistence type="predicted"/>
<keyword evidence="2" id="KW-1185">Reference proteome</keyword>
<dbReference type="Proteomes" id="UP000245771">
    <property type="component" value="Unassembled WGS sequence"/>
</dbReference>
<dbReference type="SUPFAM" id="SSF56784">
    <property type="entry name" value="HAD-like"/>
    <property type="match status" value="1"/>
</dbReference>
<evidence type="ECO:0000313" key="1">
    <source>
        <dbReference type="EMBL" id="PWN32834.1"/>
    </source>
</evidence>
<name>A0A316V6G0_9BASI</name>
<accession>A0A316V6G0</accession>
<dbReference type="Pfam" id="PF13344">
    <property type="entry name" value="Hydrolase_6"/>
    <property type="match status" value="1"/>
</dbReference>
<dbReference type="RefSeq" id="XP_025353136.1">
    <property type="nucleotide sequence ID" value="XM_025502886.1"/>
</dbReference>
<protein>
    <recommendedName>
        <fullName evidence="3">HAD-like protein</fullName>
    </recommendedName>
</protein>
<evidence type="ECO:0008006" key="3">
    <source>
        <dbReference type="Google" id="ProtNLM"/>
    </source>
</evidence>
<dbReference type="InterPro" id="IPR006357">
    <property type="entry name" value="HAD-SF_hydro_IIA"/>
</dbReference>
<dbReference type="OrthoDB" id="426235at2759"/>
<evidence type="ECO:0000313" key="2">
    <source>
        <dbReference type="Proteomes" id="UP000245771"/>
    </source>
</evidence>
<dbReference type="InterPro" id="IPR036412">
    <property type="entry name" value="HAD-like_sf"/>
</dbReference>
<dbReference type="GeneID" id="37024667"/>
<dbReference type="EMBL" id="KZ819605">
    <property type="protein sequence ID" value="PWN32834.1"/>
    <property type="molecule type" value="Genomic_DNA"/>
</dbReference>
<dbReference type="InterPro" id="IPR023214">
    <property type="entry name" value="HAD_sf"/>
</dbReference>
<dbReference type="InParanoid" id="A0A316V6G0"/>
<dbReference type="AlphaFoldDB" id="A0A316V6G0"/>
<dbReference type="PANTHER" id="PTHR19288:SF46">
    <property type="entry name" value="HALOACID DEHALOGENASE-LIKE HYDROLASE DOMAIN-CONTAINING PROTEIN 2"/>
    <property type="match status" value="1"/>
</dbReference>
<dbReference type="GO" id="GO:0005737">
    <property type="term" value="C:cytoplasm"/>
    <property type="evidence" value="ECO:0007669"/>
    <property type="project" value="TreeGrafter"/>
</dbReference>
<reference evidence="1 2" key="1">
    <citation type="journal article" date="2018" name="Mol. Biol. Evol.">
        <title>Broad Genomic Sampling Reveals a Smut Pathogenic Ancestry of the Fungal Clade Ustilaginomycotina.</title>
        <authorList>
            <person name="Kijpornyongpan T."/>
            <person name="Mondo S.J."/>
            <person name="Barry K."/>
            <person name="Sandor L."/>
            <person name="Lee J."/>
            <person name="Lipzen A."/>
            <person name="Pangilinan J."/>
            <person name="LaButti K."/>
            <person name="Hainaut M."/>
            <person name="Henrissat B."/>
            <person name="Grigoriev I.V."/>
            <person name="Spatafora J.W."/>
            <person name="Aime M.C."/>
        </authorList>
    </citation>
    <scope>NUCLEOTIDE SEQUENCE [LARGE SCALE GENOMIC DNA]</scope>
    <source>
        <strain evidence="1 2">MCA 3882</strain>
    </source>
</reference>
<sequence>MRLNLLIDLSGTLHIGDQACPGAITALNRLFSSKPVKGKCSDIKVRFCSNTTKESKQDLQKRLVRIGFDEKIVTTDRIMTSLQACTQLCLKQQWKPLLLLTSSAQNSFRDRLAKDDKGDQQSEAKNSIQHAFFPHPDSPPSKLSSQEKDQLKKCDSVIVGLAPNLFNAEWLDEAFRILSNEYSQGQKHLVATHRALYFRPGTDDPLSMGPGAYIAALEAATRRSPDQTIVCGKPSKTFLQLCIDDIHEERQAEGLGQDSEKTIIVGDDIEADLGGDSIELGLDRVLGKWKQMFRRGFWGTDLFFFTHSNSPNWQISSR</sequence>